<dbReference type="OrthoDB" id="4188854at2"/>
<dbReference type="EMBL" id="SMKI01000151">
    <property type="protein sequence ID" value="TDC74363.1"/>
    <property type="molecule type" value="Genomic_DNA"/>
</dbReference>
<dbReference type="GO" id="GO:0003987">
    <property type="term" value="F:acetate-CoA ligase activity"/>
    <property type="evidence" value="ECO:0007669"/>
    <property type="project" value="TreeGrafter"/>
</dbReference>
<dbReference type="GO" id="GO:0006085">
    <property type="term" value="P:acetyl-CoA biosynthetic process"/>
    <property type="evidence" value="ECO:0007669"/>
    <property type="project" value="TreeGrafter"/>
</dbReference>
<comment type="caution">
    <text evidence="4">The sequence shown here is derived from an EMBL/GenBank/DDBJ whole genome shotgun (WGS) entry which is preliminary data.</text>
</comment>
<dbReference type="PANTHER" id="PTHR24095">
    <property type="entry name" value="ACETYL-COENZYME A SYNTHETASE"/>
    <property type="match status" value="1"/>
</dbReference>
<dbReference type="AlphaFoldDB" id="A0A4R4THD0"/>
<dbReference type="PANTHER" id="PTHR24095:SF14">
    <property type="entry name" value="ACETYL-COENZYME A SYNTHETASE 1"/>
    <property type="match status" value="1"/>
</dbReference>
<dbReference type="InterPro" id="IPR042099">
    <property type="entry name" value="ANL_N_sf"/>
</dbReference>
<dbReference type="Gene3D" id="3.40.50.12780">
    <property type="entry name" value="N-terminal domain of ligase-like"/>
    <property type="match status" value="1"/>
</dbReference>
<keyword evidence="5" id="KW-1185">Reference proteome</keyword>
<evidence type="ECO:0000256" key="1">
    <source>
        <dbReference type="ARBA" id="ARBA00022990"/>
    </source>
</evidence>
<dbReference type="Proteomes" id="UP000295345">
    <property type="component" value="Unassembled WGS sequence"/>
</dbReference>
<feature type="compositionally biased region" description="Basic and acidic residues" evidence="2">
    <location>
        <begin position="170"/>
        <end position="193"/>
    </location>
</feature>
<sequence length="223" mass="24148">MSGDQHGRGGGFRPADVLNHAQLLRQGEQAALMLARLGVRGGDPVAVLLPMCLESVVITLACIRVDAQRITLPLGDHEGYVRHRIASSGAEVVVTADSYAAEGRPIQVKAGLDRALTGCPQVRSVVVVPQFARPVPWTPDRDLWWHEGLAGRRLPSGPYPEDMSSSPPSGEHREEPPADRLVFDDPLQHRSADDSDGGWGDHPPQDTAGDLARFVNEKPPHHL</sequence>
<protein>
    <recommendedName>
        <fullName evidence="3">AMP-dependent synthetase/ligase domain-containing protein</fullName>
    </recommendedName>
</protein>
<dbReference type="SUPFAM" id="SSF56801">
    <property type="entry name" value="Acetyl-CoA synthetase-like"/>
    <property type="match status" value="1"/>
</dbReference>
<dbReference type="GO" id="GO:0005829">
    <property type="term" value="C:cytosol"/>
    <property type="evidence" value="ECO:0007669"/>
    <property type="project" value="TreeGrafter"/>
</dbReference>
<feature type="domain" description="AMP-dependent synthetase/ligase" evidence="3">
    <location>
        <begin position="18"/>
        <end position="142"/>
    </location>
</feature>
<gene>
    <name evidence="4" type="ORF">E1283_15925</name>
</gene>
<evidence type="ECO:0000313" key="5">
    <source>
        <dbReference type="Proteomes" id="UP000295345"/>
    </source>
</evidence>
<keyword evidence="1" id="KW-0007">Acetylation</keyword>
<dbReference type="RefSeq" id="WP_132818697.1">
    <property type="nucleotide sequence ID" value="NZ_SMKI01000151.1"/>
</dbReference>
<proteinExistence type="predicted"/>
<dbReference type="InterPro" id="IPR000873">
    <property type="entry name" value="AMP-dep_synth/lig_dom"/>
</dbReference>
<organism evidence="4 5">
    <name type="scientific">Streptomyces hainanensis</name>
    <dbReference type="NCBI Taxonomy" id="402648"/>
    <lineage>
        <taxon>Bacteria</taxon>
        <taxon>Bacillati</taxon>
        <taxon>Actinomycetota</taxon>
        <taxon>Actinomycetes</taxon>
        <taxon>Kitasatosporales</taxon>
        <taxon>Streptomycetaceae</taxon>
        <taxon>Streptomyces</taxon>
    </lineage>
</organism>
<dbReference type="Pfam" id="PF00501">
    <property type="entry name" value="AMP-binding"/>
    <property type="match status" value="1"/>
</dbReference>
<evidence type="ECO:0000313" key="4">
    <source>
        <dbReference type="EMBL" id="TDC74363.1"/>
    </source>
</evidence>
<evidence type="ECO:0000259" key="3">
    <source>
        <dbReference type="Pfam" id="PF00501"/>
    </source>
</evidence>
<evidence type="ECO:0000256" key="2">
    <source>
        <dbReference type="SAM" id="MobiDB-lite"/>
    </source>
</evidence>
<name>A0A4R4THD0_9ACTN</name>
<feature type="region of interest" description="Disordered" evidence="2">
    <location>
        <begin position="154"/>
        <end position="223"/>
    </location>
</feature>
<reference evidence="4 5" key="1">
    <citation type="submission" date="2019-03" db="EMBL/GenBank/DDBJ databases">
        <title>Draft genome sequences of novel Actinobacteria.</title>
        <authorList>
            <person name="Sahin N."/>
            <person name="Ay H."/>
            <person name="Saygin H."/>
        </authorList>
    </citation>
    <scope>NUCLEOTIDE SEQUENCE [LARGE SCALE GENOMIC DNA]</scope>
    <source>
        <strain evidence="4 5">DSM 41900</strain>
    </source>
</reference>
<accession>A0A4R4THD0</accession>